<name>A0A8S5Q9S5_9CAUD</name>
<reference evidence="2" key="1">
    <citation type="journal article" date="2021" name="Proc. Natl. Acad. Sci. U.S.A.">
        <title>A Catalog of Tens of Thousands of Viruses from Human Metagenomes Reveals Hidden Associations with Chronic Diseases.</title>
        <authorList>
            <person name="Tisza M.J."/>
            <person name="Buck C.B."/>
        </authorList>
    </citation>
    <scope>NUCLEOTIDE SEQUENCE</scope>
    <source>
        <strain evidence="2">Ctm8X17</strain>
    </source>
</reference>
<protein>
    <submittedName>
        <fullName evidence="2">Uncharacterized protein</fullName>
    </submittedName>
</protein>
<organism evidence="2">
    <name type="scientific">Myoviridae sp. ctm8X17</name>
    <dbReference type="NCBI Taxonomy" id="2825168"/>
    <lineage>
        <taxon>Viruses</taxon>
        <taxon>Duplodnaviria</taxon>
        <taxon>Heunggongvirae</taxon>
        <taxon>Uroviricota</taxon>
        <taxon>Caudoviricetes</taxon>
    </lineage>
</organism>
<sequence>MIIEHKNKSCPATNNRNSYSVNKNNRRSQKVRSLYEHKYYSARQSEESIGKMRI</sequence>
<proteinExistence type="predicted"/>
<accession>A0A8S5Q9S5</accession>
<dbReference type="EMBL" id="BK015607">
    <property type="protein sequence ID" value="DAE15555.1"/>
    <property type="molecule type" value="Genomic_DNA"/>
</dbReference>
<feature type="compositionally biased region" description="Low complexity" evidence="1">
    <location>
        <begin position="14"/>
        <end position="23"/>
    </location>
</feature>
<feature type="region of interest" description="Disordered" evidence="1">
    <location>
        <begin position="1"/>
        <end position="28"/>
    </location>
</feature>
<evidence type="ECO:0000256" key="1">
    <source>
        <dbReference type="SAM" id="MobiDB-lite"/>
    </source>
</evidence>
<evidence type="ECO:0000313" key="2">
    <source>
        <dbReference type="EMBL" id="DAE15555.1"/>
    </source>
</evidence>